<dbReference type="PANTHER" id="PTHR35580">
    <property type="entry name" value="CELL SURFACE GLYCOPROTEIN (S-LAYER PROTEIN)-LIKE PROTEIN"/>
    <property type="match status" value="1"/>
</dbReference>
<dbReference type="InterPro" id="IPR052918">
    <property type="entry name" value="Motility_Chemotaxis_Reg"/>
</dbReference>
<feature type="coiled-coil region" evidence="1">
    <location>
        <begin position="1087"/>
        <end position="1118"/>
    </location>
</feature>
<organism evidence="4 5">
    <name type="scientific">Nannochloropsis salina CCMP1776</name>
    <dbReference type="NCBI Taxonomy" id="1027361"/>
    <lineage>
        <taxon>Eukaryota</taxon>
        <taxon>Sar</taxon>
        <taxon>Stramenopiles</taxon>
        <taxon>Ochrophyta</taxon>
        <taxon>Eustigmatophyceae</taxon>
        <taxon>Eustigmatales</taxon>
        <taxon>Monodopsidaceae</taxon>
        <taxon>Microchloropsis</taxon>
        <taxon>Microchloropsis salina</taxon>
    </lineage>
</organism>
<dbReference type="Proteomes" id="UP000355283">
    <property type="component" value="Unassembled WGS sequence"/>
</dbReference>
<proteinExistence type="predicted"/>
<evidence type="ECO:0000256" key="2">
    <source>
        <dbReference type="SAM" id="MobiDB-lite"/>
    </source>
</evidence>
<sequence length="1440" mass="155919">MVEAWLQRSREPRFFAVSFSWRCGFLIAIVIFIFLAEAGKAQGETLPLYATKVASSNNEEDTVQTLAIDADGNAIVAGSFRSESVTVADTATLANQGPPGTSDVFVAHFKADGSLNWAANWGGNHDDVVVDVAMDPSGASAYVVGVFKSPKMSFSPVGSEANDDVLENIIYDADTLPTNVFIVKVSSTGKVLWRTQTGDKNIASVSVDSDSERVYVTGTFPSYLATRNDDDTWKALESSLPLGVVDDDVTDEGGSEETGPVEQAGGSPSTSIWAENPFHKEGTATPAPDDGYSTDMYVDYYSSVTGELVDGTVFTGDLDEIPTDLVLEAGTTTPFVTGFSESGRVRLAPNLVLTNTDSPLPGDHYGFVAKLDPTGKLVVWGQTLGLALGSNPLRLAVDSTRTTAPWTMLYVTGTFGSPEMMALMESTAGRIGSSLFPSLVRMNANTGEIVWVKGLPPPQQVGVDYTGAITVAGTFKASVSFSYDIPNLIARSANGDMYLARMDGHSQGEVVQVERFGGGSTGRYAVNDLTVDPAGNVYWAGNFTGGAIKFADTMLSTPGSGNMDGFFGRVAHPLPGRTAAPQKVPVPTMAPTRRPTTPSPTHSPTTVEWATAQALLTKPPTKAPTRRPTRTPTSRPTPRPTTSPTAQSNIQAPSLPPTQRPTQMPTREPVPVRNTLSPTKAPVMPLSIDSLSSGTLPTLLDTSGSSAAVAGTNVDMVLTYAGSQTTILEFQRSLYQLFRPYATSYATFIPSVAALNRRRMAGSSPIPPASTLSLQELEYQASQTRDGRSYERSLGVNRCTDTKTAKFSLPFYIEAKNRAATAKILNLLEDMINGVSAMDSGRNIFDNTVLCSVSYSALSASPLTQADDSFAAPQMVPATSGVETMGADGAACQDEKGIQAFSLIMGIILGLLGVMLSVGVFYVVQSRRLQRPARVTEPQSQPPRSFFTGFKGLTPNARASLSATGSGAIASPEELTRQLEAEKERWHARHQTVLAAEQGRLKIEHEAALAHAVKEEADRLKLEHSEELAAVRRNVAQGKREALPFEKESWERERDRIIAAAITREKKKWQAEERMGTKEAGSDQTVADAVNAERRRLEEEHESRLAEAEARWRQEQETAVAAAVARAGSEAKRRQGKEEGGVDVATLLEKERKQWETEQAEALAAQKKSLKLRYATTLTEEMQKWEREKASLLASLSAASSGDLAGATTAAILTEREKLTKEHETALKAAMAAEKEKGRQEREAELFAQKNTLKQRYGQALMQEREKWRQEAQEAMEEARAAWEREHAQSLNVQRSILDPNHPAGIRAVIDVEREKWVAEHAASLAAALASEREVAKQEHSTALQASLAAQRKKMTEEHAKSLAQALSGAGVDSTCLVDARAQWETELDGERVRWQQEHEAAMLAQKNELKLRYATVLAQEKEKWMQGSSPPHAPSRPSR</sequence>
<keyword evidence="5" id="KW-1185">Reference proteome</keyword>
<comment type="caution">
    <text evidence="4">The sequence shown here is derived from an EMBL/GenBank/DDBJ whole genome shotgun (WGS) entry which is preliminary data.</text>
</comment>
<protein>
    <submittedName>
        <fullName evidence="4">Uncharacterized protein</fullName>
    </submittedName>
</protein>
<keyword evidence="1" id="KW-0175">Coiled coil</keyword>
<feature type="compositionally biased region" description="Acidic residues" evidence="2">
    <location>
        <begin position="245"/>
        <end position="255"/>
    </location>
</feature>
<evidence type="ECO:0000256" key="1">
    <source>
        <dbReference type="SAM" id="Coils"/>
    </source>
</evidence>
<reference evidence="4 5" key="1">
    <citation type="submission" date="2019-01" db="EMBL/GenBank/DDBJ databases">
        <title>Nuclear Genome Assembly of the Microalgal Biofuel strain Nannochloropsis salina CCMP1776.</title>
        <authorList>
            <person name="Hovde B."/>
        </authorList>
    </citation>
    <scope>NUCLEOTIDE SEQUENCE [LARGE SCALE GENOMIC DNA]</scope>
    <source>
        <strain evidence="4 5">CCMP1776</strain>
    </source>
</reference>
<evidence type="ECO:0000313" key="4">
    <source>
        <dbReference type="EMBL" id="TFJ81948.1"/>
    </source>
</evidence>
<evidence type="ECO:0000256" key="3">
    <source>
        <dbReference type="SAM" id="Phobius"/>
    </source>
</evidence>
<feature type="region of interest" description="Disordered" evidence="2">
    <location>
        <begin position="244"/>
        <end position="290"/>
    </location>
</feature>
<keyword evidence="3" id="KW-0812">Transmembrane</keyword>
<accession>A0A4D9D004</accession>
<dbReference type="EMBL" id="SDOX01000121">
    <property type="protein sequence ID" value="TFJ81948.1"/>
    <property type="molecule type" value="Genomic_DNA"/>
</dbReference>
<name>A0A4D9D004_9STRA</name>
<dbReference type="PANTHER" id="PTHR35580:SF1">
    <property type="entry name" value="PHYTASE-LIKE DOMAIN-CONTAINING PROTEIN"/>
    <property type="match status" value="1"/>
</dbReference>
<evidence type="ECO:0000313" key="5">
    <source>
        <dbReference type="Proteomes" id="UP000355283"/>
    </source>
</evidence>
<feature type="region of interest" description="Disordered" evidence="2">
    <location>
        <begin position="573"/>
        <end position="683"/>
    </location>
</feature>
<keyword evidence="3" id="KW-0472">Membrane</keyword>
<dbReference type="OrthoDB" id="190445at2759"/>
<gene>
    <name evidence="4" type="ORF">NSK_006616</name>
</gene>
<feature type="compositionally biased region" description="Low complexity" evidence="2">
    <location>
        <begin position="660"/>
        <end position="669"/>
    </location>
</feature>
<feature type="transmembrane region" description="Helical" evidence="3">
    <location>
        <begin position="900"/>
        <end position="924"/>
    </location>
</feature>
<feature type="compositionally biased region" description="Low complexity" evidence="2">
    <location>
        <begin position="585"/>
        <end position="606"/>
    </location>
</feature>
<dbReference type="SUPFAM" id="SSF50969">
    <property type="entry name" value="YVTN repeat-like/Quinoprotein amine dehydrogenase"/>
    <property type="match status" value="1"/>
</dbReference>
<feature type="coiled-coil region" evidence="1">
    <location>
        <begin position="1175"/>
        <end position="1289"/>
    </location>
</feature>
<keyword evidence="3" id="KW-1133">Transmembrane helix</keyword>
<dbReference type="InterPro" id="IPR011044">
    <property type="entry name" value="Quino_amine_DH_bsu"/>
</dbReference>